<keyword evidence="4" id="KW-1185">Reference proteome</keyword>
<dbReference type="AlphaFoldDB" id="A0AAW2GV38"/>
<proteinExistence type="predicted"/>
<gene>
    <name evidence="3" type="ORF">PUN28_002603</name>
</gene>
<dbReference type="PROSITE" id="PS51497">
    <property type="entry name" value="UMA"/>
    <property type="match status" value="1"/>
</dbReference>
<reference evidence="3 4" key="1">
    <citation type="submission" date="2023-03" db="EMBL/GenBank/DDBJ databases">
        <title>High recombination rates correlate with genetic variation in Cardiocondyla obscurior ants.</title>
        <authorList>
            <person name="Errbii M."/>
        </authorList>
    </citation>
    <scope>NUCLEOTIDE SEQUENCE [LARGE SCALE GENOMIC DNA]</scope>
    <source>
        <strain evidence="3">Alpha-2009</strain>
        <tissue evidence="3">Whole body</tissue>
    </source>
</reference>
<evidence type="ECO:0000256" key="1">
    <source>
        <dbReference type="SAM" id="MobiDB-lite"/>
    </source>
</evidence>
<feature type="domain" description="UMA" evidence="2">
    <location>
        <begin position="91"/>
        <end position="143"/>
    </location>
</feature>
<evidence type="ECO:0000259" key="2">
    <source>
        <dbReference type="PROSITE" id="PS51497"/>
    </source>
</evidence>
<sequence length="152" mass="17278">MKMSWLFGRKKHKDSPPESRDEQEERSSTDPGDDFIVIEKRRTSLPPNVGEQSTPYPSGLYPFIGGTPMNPTMSAGNLPKLTQQVDVSHYLSGVPFKLCKQLQSNMNNDLEIDGLRISEIMSFIERLENQNYNYDFSLETGVISELDSRTED</sequence>
<feature type="compositionally biased region" description="Basic and acidic residues" evidence="1">
    <location>
        <begin position="14"/>
        <end position="28"/>
    </location>
</feature>
<comment type="caution">
    <text evidence="3">The sequence shown here is derived from an EMBL/GenBank/DDBJ whole genome shotgun (WGS) entry which is preliminary data.</text>
</comment>
<feature type="region of interest" description="Disordered" evidence="1">
    <location>
        <begin position="1"/>
        <end position="62"/>
    </location>
</feature>
<name>A0AAW2GV38_9HYME</name>
<evidence type="ECO:0000313" key="4">
    <source>
        <dbReference type="Proteomes" id="UP001430953"/>
    </source>
</evidence>
<accession>A0AAW2GV38</accession>
<protein>
    <recommendedName>
        <fullName evidence="2">UMA domain-containing protein</fullName>
    </recommendedName>
</protein>
<dbReference type="EMBL" id="JADYXP020000002">
    <property type="protein sequence ID" value="KAL0131140.1"/>
    <property type="molecule type" value="Genomic_DNA"/>
</dbReference>
<organism evidence="3 4">
    <name type="scientific">Cardiocondyla obscurior</name>
    <dbReference type="NCBI Taxonomy" id="286306"/>
    <lineage>
        <taxon>Eukaryota</taxon>
        <taxon>Metazoa</taxon>
        <taxon>Ecdysozoa</taxon>
        <taxon>Arthropoda</taxon>
        <taxon>Hexapoda</taxon>
        <taxon>Insecta</taxon>
        <taxon>Pterygota</taxon>
        <taxon>Neoptera</taxon>
        <taxon>Endopterygota</taxon>
        <taxon>Hymenoptera</taxon>
        <taxon>Apocrita</taxon>
        <taxon>Aculeata</taxon>
        <taxon>Formicoidea</taxon>
        <taxon>Formicidae</taxon>
        <taxon>Myrmicinae</taxon>
        <taxon>Cardiocondyla</taxon>
    </lineage>
</organism>
<dbReference type="InterPro" id="IPR023340">
    <property type="entry name" value="UMA"/>
</dbReference>
<evidence type="ECO:0000313" key="3">
    <source>
        <dbReference type="EMBL" id="KAL0131140.1"/>
    </source>
</evidence>
<dbReference type="Proteomes" id="UP001430953">
    <property type="component" value="Unassembled WGS sequence"/>
</dbReference>